<dbReference type="EMBL" id="JAKNFS010000001">
    <property type="protein sequence ID" value="MCG4763933.1"/>
    <property type="molecule type" value="Genomic_DNA"/>
</dbReference>
<reference evidence="1 3" key="1">
    <citation type="submission" date="2015-09" db="EMBL/GenBank/DDBJ databases">
        <authorList>
            <consortium name="Pathogen Informatics"/>
        </authorList>
    </citation>
    <scope>NUCLEOTIDE SEQUENCE [LARGE SCALE GENOMIC DNA]</scope>
    <source>
        <strain evidence="1 3">2789STDY5608849</strain>
    </source>
</reference>
<evidence type="ECO:0000313" key="2">
    <source>
        <dbReference type="EMBL" id="MCG4763933.1"/>
    </source>
</evidence>
<keyword evidence="2" id="KW-0418">Kinase</keyword>
<dbReference type="EMBL" id="CYYV01000013">
    <property type="protein sequence ID" value="CUO71714.1"/>
    <property type="molecule type" value="Genomic_DNA"/>
</dbReference>
<sequence length="80" mass="9421">MHMPEIQSVLNEKNISFSYVEEDNCGSIDFEHRGLRYHIWEFADDVEPVGVETNLRYAGRDEEIEGDYDTILAEHLKKEF</sequence>
<organism evidence="1 3">
    <name type="scientific">Fusicatenibacter saccharivorans</name>
    <dbReference type="NCBI Taxonomy" id="1150298"/>
    <lineage>
        <taxon>Bacteria</taxon>
        <taxon>Bacillati</taxon>
        <taxon>Bacillota</taxon>
        <taxon>Clostridia</taxon>
        <taxon>Lachnospirales</taxon>
        <taxon>Lachnospiraceae</taxon>
        <taxon>Fusicatenibacter</taxon>
    </lineage>
</organism>
<dbReference type="Proteomes" id="UP000095706">
    <property type="component" value="Unassembled WGS sequence"/>
</dbReference>
<proteinExistence type="predicted"/>
<dbReference type="GO" id="GO:0016301">
    <property type="term" value="F:kinase activity"/>
    <property type="evidence" value="ECO:0007669"/>
    <property type="project" value="UniProtKB-KW"/>
</dbReference>
<keyword evidence="2" id="KW-0808">Transferase</keyword>
<dbReference type="Proteomes" id="UP001199915">
    <property type="component" value="Unassembled WGS sequence"/>
</dbReference>
<gene>
    <name evidence="1" type="ORF">ERS852406_02651</name>
    <name evidence="2" type="ORF">L0N21_00125</name>
</gene>
<accession>A0A174H9Y4</accession>
<name>A0A174H9Y4_9FIRM</name>
<evidence type="ECO:0000313" key="1">
    <source>
        <dbReference type="EMBL" id="CUO71714.1"/>
    </source>
</evidence>
<protein>
    <submittedName>
        <fullName evidence="2">Kinase</fullName>
    </submittedName>
</protein>
<dbReference type="AlphaFoldDB" id="A0A174H9Y4"/>
<evidence type="ECO:0000313" key="3">
    <source>
        <dbReference type="Proteomes" id="UP000095706"/>
    </source>
</evidence>
<reference evidence="2" key="2">
    <citation type="submission" date="2022-01" db="EMBL/GenBank/DDBJ databases">
        <title>Collection of gut derived symbiotic bacterial strains cultured from healthy donors.</title>
        <authorList>
            <person name="Lin H."/>
            <person name="Kohout C."/>
            <person name="Waligurski E."/>
            <person name="Pamer E.G."/>
        </authorList>
    </citation>
    <scope>NUCLEOTIDE SEQUENCE</scope>
    <source>
        <strain evidence="2">DFI.5.49</strain>
    </source>
</reference>
<dbReference type="RefSeq" id="WP_022463041.1">
    <property type="nucleotide sequence ID" value="NZ_CAXSRP010000002.1"/>
</dbReference>